<proteinExistence type="predicted"/>
<dbReference type="PANTHER" id="PTHR21676">
    <property type="entry name" value="PROTEIN STUM"/>
    <property type="match status" value="1"/>
</dbReference>
<comment type="subcellular location">
    <subcellularLocation>
        <location evidence="1">Membrane</location>
        <topology evidence="1">Multi-pass membrane protein</topology>
    </subcellularLocation>
</comment>
<dbReference type="Pfam" id="PF15795">
    <property type="entry name" value="Spec3"/>
    <property type="match status" value="1"/>
</dbReference>
<organism evidence="7 8">
    <name type="scientific">Branchiostoma belcheri</name>
    <name type="common">Amphioxus</name>
    <dbReference type="NCBI Taxonomy" id="7741"/>
    <lineage>
        <taxon>Eukaryota</taxon>
        <taxon>Metazoa</taxon>
        <taxon>Chordata</taxon>
        <taxon>Cephalochordata</taxon>
        <taxon>Leptocardii</taxon>
        <taxon>Amphioxiformes</taxon>
        <taxon>Branchiostomatidae</taxon>
        <taxon>Branchiostoma</taxon>
    </lineage>
</organism>
<reference evidence="8" key="1">
    <citation type="submission" date="2025-08" db="UniProtKB">
        <authorList>
            <consortium name="RefSeq"/>
        </authorList>
    </citation>
    <scope>IDENTIFICATION</scope>
    <source>
        <tissue evidence="8">Gonad</tissue>
    </source>
</reference>
<keyword evidence="3 6" id="KW-1133">Transmembrane helix</keyword>
<sequence length="182" mass="20130">MTGSEQEPAQGEEVKPTTPAEETIPLQDPPQDAEAPKDDPAAAEDPEGSAGSPSHPDSKLQRGRRSIKKKTQYIIREKHGPMRNAIPYMPMPVAIFLCVLNIVPGVGTFLSAFFTLCCPVPGMKDEPKTKPFSYCLLAAFVQIVLAIIIVGWILSFYWGVMFIVISWRKGEEPVAVIERYEK</sequence>
<dbReference type="GeneID" id="109482633"/>
<feature type="region of interest" description="Disordered" evidence="5">
    <location>
        <begin position="1"/>
        <end position="68"/>
    </location>
</feature>
<dbReference type="PANTHER" id="PTHR21676:SF1">
    <property type="entry name" value="PROTEIN STUM HOMOLOG"/>
    <property type="match status" value="1"/>
</dbReference>
<dbReference type="GO" id="GO:0016020">
    <property type="term" value="C:membrane"/>
    <property type="evidence" value="ECO:0007669"/>
    <property type="project" value="UniProtKB-SubCell"/>
</dbReference>
<keyword evidence="7" id="KW-1185">Reference proteome</keyword>
<evidence type="ECO:0000256" key="2">
    <source>
        <dbReference type="ARBA" id="ARBA00022692"/>
    </source>
</evidence>
<dbReference type="AlphaFoldDB" id="A0A6P5ACC5"/>
<dbReference type="KEGG" id="bbel:109482633"/>
<keyword evidence="4 6" id="KW-0472">Membrane</keyword>
<accession>A0A6P5ACC5</accession>
<evidence type="ECO:0000313" key="7">
    <source>
        <dbReference type="Proteomes" id="UP000515135"/>
    </source>
</evidence>
<dbReference type="InterPro" id="IPR026673">
    <property type="entry name" value="SPEC3/Stum"/>
</dbReference>
<evidence type="ECO:0000256" key="5">
    <source>
        <dbReference type="SAM" id="MobiDB-lite"/>
    </source>
</evidence>
<gene>
    <name evidence="8" type="primary">LOC109482633</name>
</gene>
<feature type="transmembrane region" description="Helical" evidence="6">
    <location>
        <begin position="136"/>
        <end position="160"/>
    </location>
</feature>
<evidence type="ECO:0000256" key="3">
    <source>
        <dbReference type="ARBA" id="ARBA00022989"/>
    </source>
</evidence>
<keyword evidence="2 6" id="KW-0812">Transmembrane</keyword>
<dbReference type="RefSeq" id="XP_019640997.1">
    <property type="nucleotide sequence ID" value="XM_019785438.1"/>
</dbReference>
<evidence type="ECO:0000256" key="1">
    <source>
        <dbReference type="ARBA" id="ARBA00004141"/>
    </source>
</evidence>
<feature type="transmembrane region" description="Helical" evidence="6">
    <location>
        <begin position="93"/>
        <end position="116"/>
    </location>
</feature>
<name>A0A6P5ACC5_BRABE</name>
<evidence type="ECO:0000256" key="4">
    <source>
        <dbReference type="ARBA" id="ARBA00023136"/>
    </source>
</evidence>
<protein>
    <submittedName>
        <fullName evidence="8">Protein stum homolog</fullName>
    </submittedName>
</protein>
<dbReference type="Proteomes" id="UP000515135">
    <property type="component" value="Unplaced"/>
</dbReference>
<evidence type="ECO:0000256" key="6">
    <source>
        <dbReference type="SAM" id="Phobius"/>
    </source>
</evidence>
<dbReference type="OrthoDB" id="361532at2759"/>
<evidence type="ECO:0000313" key="8">
    <source>
        <dbReference type="RefSeq" id="XP_019640997.1"/>
    </source>
</evidence>